<dbReference type="Pfam" id="PF10976">
    <property type="entry name" value="DUF2790"/>
    <property type="match status" value="1"/>
</dbReference>
<reference evidence="2 3" key="1">
    <citation type="submission" date="2019-08" db="EMBL/GenBank/DDBJ databases">
        <title>Whole-genome Sequencing of e-waste polymer degrading bacterium Pseudomonas sp. strain PE08.</title>
        <authorList>
            <person name="Kirdat K."/>
            <person name="Debbarma P."/>
            <person name="Narawade N."/>
            <person name="Suyal D."/>
            <person name="Thorat V."/>
            <person name="Shouche Y."/>
            <person name="Goel R."/>
            <person name="Yadav A."/>
        </authorList>
    </citation>
    <scope>NUCLEOTIDE SEQUENCE [LARGE SCALE GENOMIC DNA]</scope>
    <source>
        <strain evidence="2 3">PE08</strain>
    </source>
</reference>
<evidence type="ECO:0000313" key="3">
    <source>
        <dbReference type="Proteomes" id="UP000327179"/>
    </source>
</evidence>
<dbReference type="RefSeq" id="WP_151133851.1">
    <property type="nucleotide sequence ID" value="NZ_CP043311.1"/>
</dbReference>
<gene>
    <name evidence="2" type="ORF">FXN65_14485</name>
</gene>
<dbReference type="InterPro" id="IPR021245">
    <property type="entry name" value="DUF2790"/>
</dbReference>
<protein>
    <submittedName>
        <fullName evidence="2">DUF2790 domain-containing protein</fullName>
    </submittedName>
</protein>
<evidence type="ECO:0000313" key="2">
    <source>
        <dbReference type="EMBL" id="QEY63202.1"/>
    </source>
</evidence>
<dbReference type="Proteomes" id="UP000327179">
    <property type="component" value="Chromosome"/>
</dbReference>
<feature type="signal peptide" evidence="1">
    <location>
        <begin position="1"/>
        <end position="24"/>
    </location>
</feature>
<keyword evidence="1" id="KW-0732">Signal</keyword>
<organism evidence="2 3">
    <name type="scientific">Metapseudomonas lalkuanensis</name>
    <dbReference type="NCBI Taxonomy" id="2604832"/>
    <lineage>
        <taxon>Bacteria</taxon>
        <taxon>Pseudomonadati</taxon>
        <taxon>Pseudomonadota</taxon>
        <taxon>Gammaproteobacteria</taxon>
        <taxon>Pseudomonadales</taxon>
        <taxon>Pseudomonadaceae</taxon>
        <taxon>Metapseudomonas</taxon>
    </lineage>
</organism>
<feature type="chain" id="PRO_5023841438" evidence="1">
    <location>
        <begin position="25"/>
        <end position="87"/>
    </location>
</feature>
<accession>A0A5J6QNC9</accession>
<proteinExistence type="predicted"/>
<dbReference type="KEGG" id="plal:FXN65_14485"/>
<keyword evidence="3" id="KW-1185">Reference proteome</keyword>
<dbReference type="AlphaFoldDB" id="A0A5J6QNC9"/>
<evidence type="ECO:0000256" key="1">
    <source>
        <dbReference type="SAM" id="SignalP"/>
    </source>
</evidence>
<sequence length="87" mass="9389">MKILSLSACLLAATFSFASLAAQAAENVTPEPYRYGMHLDISKVVSVHEDPSAVCQVVNARMDYLDSSGQPHSLAYRKLADVCGNEN</sequence>
<dbReference type="Gene3D" id="2.30.140.50">
    <property type="entry name" value="Protein of unknown function DUF2790"/>
    <property type="match status" value="1"/>
</dbReference>
<dbReference type="EMBL" id="CP043311">
    <property type="protein sequence ID" value="QEY63202.1"/>
    <property type="molecule type" value="Genomic_DNA"/>
</dbReference>
<name>A0A5J6QNC9_9GAMM</name>